<keyword evidence="8 10" id="KW-0472">Membrane</keyword>
<dbReference type="Pfam" id="PF02416">
    <property type="entry name" value="TatA_B_E"/>
    <property type="match status" value="1"/>
</dbReference>
<keyword evidence="3" id="KW-1003">Cell membrane</keyword>
<keyword evidence="6 10" id="KW-1133">Transmembrane helix</keyword>
<keyword evidence="7" id="KW-0811">Translocation</keyword>
<evidence type="ECO:0000256" key="7">
    <source>
        <dbReference type="ARBA" id="ARBA00023010"/>
    </source>
</evidence>
<evidence type="ECO:0000256" key="6">
    <source>
        <dbReference type="ARBA" id="ARBA00022989"/>
    </source>
</evidence>
<reference evidence="11 12" key="1">
    <citation type="journal article" date="2012" name="J. Bacteriol.">
        <title>Genome Sequence of Strain IMCC14465, Isolated from the East Sea, Belonging to the PS1 Clade of Alphaproteobacteria.</title>
        <authorList>
            <person name="Yang S.J."/>
            <person name="Kang I."/>
            <person name="Cho J.C."/>
        </authorList>
    </citation>
    <scope>NUCLEOTIDE SEQUENCE [LARGE SCALE GENOMIC DNA]</scope>
    <source>
        <strain evidence="11 12">IMCC14465</strain>
    </source>
</reference>
<dbReference type="NCBIfam" id="TIGR01410">
    <property type="entry name" value="tatB"/>
    <property type="match status" value="1"/>
</dbReference>
<evidence type="ECO:0000313" key="11">
    <source>
        <dbReference type="EMBL" id="EJW21748.1"/>
    </source>
</evidence>
<keyword evidence="4 10" id="KW-0812">Transmembrane</keyword>
<dbReference type="STRING" id="1220535.IMCC14465_01420"/>
<protein>
    <recommendedName>
        <fullName evidence="13">Sec-independent protein translocase protein TatB</fullName>
    </recommendedName>
</protein>
<dbReference type="InterPro" id="IPR003369">
    <property type="entry name" value="TatA/B/E"/>
</dbReference>
<comment type="caution">
    <text evidence="11">The sequence shown here is derived from an EMBL/GenBank/DDBJ whole genome shotgun (WGS) entry which is preliminary data.</text>
</comment>
<dbReference type="Proteomes" id="UP000004836">
    <property type="component" value="Unassembled WGS sequence"/>
</dbReference>
<sequence>MFDIGWSEFLFLAVLVLIVVGPQELPGLMRRLGQMTSTVRNAALQFQLNLKALDRENSMAELKKFADDVSPKNMLNQVEKDISDVLTPPDILDDHLNDTLNDTLNETVASSDVDEDDIPNDGNKDGPK</sequence>
<evidence type="ECO:0000256" key="10">
    <source>
        <dbReference type="SAM" id="Phobius"/>
    </source>
</evidence>
<accession>J9DI12</accession>
<dbReference type="PRINTS" id="PR01506">
    <property type="entry name" value="TATBPROTEIN"/>
</dbReference>
<evidence type="ECO:0000256" key="5">
    <source>
        <dbReference type="ARBA" id="ARBA00022927"/>
    </source>
</evidence>
<evidence type="ECO:0000256" key="9">
    <source>
        <dbReference type="SAM" id="MobiDB-lite"/>
    </source>
</evidence>
<dbReference type="EMBL" id="ALYF01000002">
    <property type="protein sequence ID" value="EJW21748.1"/>
    <property type="molecule type" value="Genomic_DNA"/>
</dbReference>
<dbReference type="InterPro" id="IPR018448">
    <property type="entry name" value="TatB"/>
</dbReference>
<dbReference type="Gene3D" id="1.20.5.3310">
    <property type="match status" value="1"/>
</dbReference>
<evidence type="ECO:0000256" key="1">
    <source>
        <dbReference type="ARBA" id="ARBA00004167"/>
    </source>
</evidence>
<organism evidence="11 12">
    <name type="scientific">alpha proteobacterium IMCC14465</name>
    <dbReference type="NCBI Taxonomy" id="1220535"/>
    <lineage>
        <taxon>Bacteria</taxon>
        <taxon>Pseudomonadati</taxon>
        <taxon>Pseudomonadota</taxon>
        <taxon>Alphaproteobacteria</taxon>
        <taxon>PS1 clade</taxon>
    </lineage>
</organism>
<keyword evidence="2" id="KW-0813">Transport</keyword>
<evidence type="ECO:0000256" key="8">
    <source>
        <dbReference type="ARBA" id="ARBA00023136"/>
    </source>
</evidence>
<keyword evidence="5" id="KW-0653">Protein transport</keyword>
<evidence type="ECO:0008006" key="13">
    <source>
        <dbReference type="Google" id="ProtNLM"/>
    </source>
</evidence>
<dbReference type="eggNOG" id="COG1826">
    <property type="taxonomic scope" value="Bacteria"/>
</dbReference>
<evidence type="ECO:0000256" key="3">
    <source>
        <dbReference type="ARBA" id="ARBA00022475"/>
    </source>
</evidence>
<dbReference type="GO" id="GO:0008320">
    <property type="term" value="F:protein transmembrane transporter activity"/>
    <property type="evidence" value="ECO:0007669"/>
    <property type="project" value="InterPro"/>
</dbReference>
<evidence type="ECO:0000256" key="4">
    <source>
        <dbReference type="ARBA" id="ARBA00022692"/>
    </source>
</evidence>
<name>J9DI12_9PROT</name>
<dbReference type="GO" id="GO:0016020">
    <property type="term" value="C:membrane"/>
    <property type="evidence" value="ECO:0007669"/>
    <property type="project" value="InterPro"/>
</dbReference>
<dbReference type="GO" id="GO:0043953">
    <property type="term" value="P:protein transport by the Tat complex"/>
    <property type="evidence" value="ECO:0007669"/>
    <property type="project" value="InterPro"/>
</dbReference>
<keyword evidence="12" id="KW-1185">Reference proteome</keyword>
<comment type="subcellular location">
    <subcellularLocation>
        <location evidence="1">Membrane</location>
        <topology evidence="1">Single-pass membrane protein</topology>
    </subcellularLocation>
</comment>
<gene>
    <name evidence="11" type="ORF">IMCC14465_01420</name>
</gene>
<evidence type="ECO:0000256" key="2">
    <source>
        <dbReference type="ARBA" id="ARBA00022448"/>
    </source>
</evidence>
<proteinExistence type="predicted"/>
<dbReference type="OrthoDB" id="7206969at2"/>
<evidence type="ECO:0000313" key="12">
    <source>
        <dbReference type="Proteomes" id="UP000004836"/>
    </source>
</evidence>
<feature type="region of interest" description="Disordered" evidence="9">
    <location>
        <begin position="103"/>
        <end position="128"/>
    </location>
</feature>
<dbReference type="AlphaFoldDB" id="J9DI12"/>
<feature type="transmembrane region" description="Helical" evidence="10">
    <location>
        <begin position="6"/>
        <end position="25"/>
    </location>
</feature>